<dbReference type="Proteomes" id="UP000030392">
    <property type="component" value="Unassembled WGS sequence"/>
</dbReference>
<dbReference type="EMBL" id="JNAX01000008">
    <property type="protein sequence ID" value="KGG21239.1"/>
    <property type="molecule type" value="Genomic_DNA"/>
</dbReference>
<keyword evidence="1" id="KW-0472">Membrane</keyword>
<reference evidence="3" key="1">
    <citation type="journal article" date="2014" name="Sci. Data">
        <title>Genomes of diverse isolates of the marine cyanobacterium Prochlorococcus.</title>
        <authorList>
            <person name="Biller S."/>
            <person name="Berube P."/>
            <person name="Thompson J."/>
            <person name="Kelly L."/>
            <person name="Roggensack S."/>
            <person name="Awad L."/>
            <person name="Roache-Johnson K."/>
            <person name="Ding H."/>
            <person name="Giovannoni S.J."/>
            <person name="Moore L.R."/>
            <person name="Chisholm S.W."/>
        </authorList>
    </citation>
    <scope>NUCLEOTIDE SEQUENCE [LARGE SCALE GENOMIC DNA]</scope>
    <source>
        <strain evidence="3">PAC1</strain>
    </source>
</reference>
<evidence type="ECO:0000313" key="3">
    <source>
        <dbReference type="Proteomes" id="UP000030392"/>
    </source>
</evidence>
<organism evidence="2 3">
    <name type="scientific">Prochlorococcus marinus str. PAC1</name>
    <dbReference type="NCBI Taxonomy" id="59924"/>
    <lineage>
        <taxon>Bacteria</taxon>
        <taxon>Bacillati</taxon>
        <taxon>Cyanobacteriota</taxon>
        <taxon>Cyanophyceae</taxon>
        <taxon>Synechococcales</taxon>
        <taxon>Prochlorococcaceae</taxon>
        <taxon>Prochlorococcus</taxon>
    </lineage>
</organism>
<name>A0A0A2C9F1_PROMR</name>
<evidence type="ECO:0000313" key="2">
    <source>
        <dbReference type="EMBL" id="KGG21239.1"/>
    </source>
</evidence>
<keyword evidence="1" id="KW-0812">Transmembrane</keyword>
<gene>
    <name evidence="2" type="ORF">EV03_0657</name>
</gene>
<comment type="caution">
    <text evidence="2">The sequence shown here is derived from an EMBL/GenBank/DDBJ whole genome shotgun (WGS) entry which is preliminary data.</text>
</comment>
<proteinExistence type="predicted"/>
<dbReference type="AlphaFoldDB" id="A0A0A2C9F1"/>
<evidence type="ECO:0000256" key="1">
    <source>
        <dbReference type="SAM" id="Phobius"/>
    </source>
</evidence>
<accession>A0A0A2C9F1</accession>
<feature type="transmembrane region" description="Helical" evidence="1">
    <location>
        <begin position="19"/>
        <end position="37"/>
    </location>
</feature>
<keyword evidence="1" id="KW-1133">Transmembrane helix</keyword>
<sequence>MEQVTDAIGNPTALLVERIFWLGLGAFLGLAIITSLLRGLKEGKNKTTPVSADQLENLAKKAIQQNSDSN</sequence>
<protein>
    <submittedName>
        <fullName evidence="2">Uncharacterized protein</fullName>
    </submittedName>
</protein>
<dbReference type="RefSeq" id="WP_036905083.1">
    <property type="nucleotide sequence ID" value="NZ_CP138967.1"/>
</dbReference>